<dbReference type="RefSeq" id="XP_065665713.1">
    <property type="nucleotide sequence ID" value="XM_065809641.1"/>
</dbReference>
<evidence type="ECO:0000313" key="2">
    <source>
        <dbReference type="Proteomes" id="UP001652625"/>
    </source>
</evidence>
<feature type="region of interest" description="Disordered" evidence="1">
    <location>
        <begin position="754"/>
        <end position="773"/>
    </location>
</feature>
<sequence length="1373" mass="157508">MTLNEFLIAFENKDGFVVSVKKHKTSYKGPAHIALSKTLYLHVQKYITFLRNTLDGVSTSQDSYVFVSWHGGAISSSMLTTQFSNFWKKATGKVTKMTPTIVRKFITTTVHENHSELKQSTANLLCHSLKTAEQAYALFDNRKKAGETSKKLYDVQRILEEESFFNSIFMNEISRGIVTLEDVKIRFKEHSRLGDASCSKSIKKVLDSVRYIIKKNRQYDNDKEYNVNDESDENPNDLSLNSSVINKRERKEFSQTDLNLVFLHLAKFIESNEPLIKKEVLHYLQSFPECKVLLEKFGISSLLKFEQRERNLIKMNICSICQQASFTCLSCALCTNIIDTKCQGSTLGEYNVVCKNCADSVGVVNNMDATVVEVFKRFTKNELEEVAASSTMKMIFSGTLHSFRHNNYKAGGSKKKNLSDFELVNLLSKDQSNCFYLALGSNFRDPKFNDYTYKVIVPECIISLFAKLMLWSRIQAEVFLNKFFTERSRKSHLIANNYILQIKSGADDCAIGSADKSDICLLKNNVTPDTLKDSMKTEMMKAVDNNDFNQASKLLSKLKTLEEPVSNYSRRKVKCPACEKSVVDLKRHLMSKKHDWDESKAKSARINFDLNLKRKVLSPSKRRSKIRNYKKTICGFLHCSKEVKRINNHLRQYHGLKSKEEIKKAKLFSRPVLETFLDENSDMSSNDGVSSESLAEDDLLENNFNRAIHNDNNFLCSDSDDENQDWLSLQYLDKRLPKSSNSFQAGHSKSNLFNVAGTKNEKDASDSDESNIDFDDGEDKFYMTSSEEDKLLDEFLIWLQSVEGGIKPLRTALKHKNVVLGAVRHATDDDVNYKHLGCVSFLNSWMLKMQEDKKQPGTIKTYLGSLQLFLDFCISKEKLEIISNEEYSKLKISMKQWKRSLWKGIQERQHEKDMDDFHNFPSSEEINALDKSDYVKCAKDTIKASKSSSFVITKSNYCLVRSYLLAYTILNNATRPGASANMTIGEFRRALYKENCYTISIKKHKTSYKGPANIVLTFELYNELNTYIEFFRNKLNGISLPTDTAIVFLSYNGAPMDSSMITSQFHLFWNRALGKKVKEDYTKMTPTLVRKFTTTKVHQNFPSLKQNVAHHLCHSLKVAESNYAIFDKYNAASSTSNQLCLIQRSLTDEQGTKIEEKKNIPLNLFENEINKGSIKVADVKKKLANSSENLCDEKVKKIVDKVRYAIKRKKLTQMPNQQLPETEPNIDNVDFVNEISCPLSSSISQEIQKKVYPLRKRKEEIYSTESSNNGESLFYAAKDVDKSEDFNYDDYIPPSPDSAETSFKRSRKEFTKEDRRLIYTHLSNVIYSNEPIMKDKFALMLKKPELEGLVKKFGLQSLIVKMRTERKNNINIL</sequence>
<gene>
    <name evidence="3" type="primary">LOC136087136</name>
</gene>
<keyword evidence="2" id="KW-1185">Reference proteome</keyword>
<reference evidence="3" key="1">
    <citation type="submission" date="2025-08" db="UniProtKB">
        <authorList>
            <consortium name="RefSeq"/>
        </authorList>
    </citation>
    <scope>IDENTIFICATION</scope>
</reference>
<protein>
    <submittedName>
        <fullName evidence="3">Uncharacterized protein LOC136087136</fullName>
    </submittedName>
</protein>
<dbReference type="GeneID" id="136087136"/>
<organism evidence="2 3">
    <name type="scientific">Hydra vulgaris</name>
    <name type="common">Hydra</name>
    <name type="synonym">Hydra attenuata</name>
    <dbReference type="NCBI Taxonomy" id="6087"/>
    <lineage>
        <taxon>Eukaryota</taxon>
        <taxon>Metazoa</taxon>
        <taxon>Cnidaria</taxon>
        <taxon>Hydrozoa</taxon>
        <taxon>Hydroidolina</taxon>
        <taxon>Anthoathecata</taxon>
        <taxon>Aplanulata</taxon>
        <taxon>Hydridae</taxon>
        <taxon>Hydra</taxon>
    </lineage>
</organism>
<dbReference type="InterPro" id="IPR011010">
    <property type="entry name" value="DNA_brk_join_enz"/>
</dbReference>
<proteinExistence type="predicted"/>
<dbReference type="Proteomes" id="UP001652625">
    <property type="component" value="Chromosome 11"/>
</dbReference>
<evidence type="ECO:0000313" key="3">
    <source>
        <dbReference type="RefSeq" id="XP_065665713.1"/>
    </source>
</evidence>
<name>A0ABM4CUU3_HYDVU</name>
<accession>A0ABM4CUU3</accession>
<dbReference type="SUPFAM" id="SSF56349">
    <property type="entry name" value="DNA breaking-rejoining enzymes"/>
    <property type="match status" value="2"/>
</dbReference>
<evidence type="ECO:0000256" key="1">
    <source>
        <dbReference type="SAM" id="MobiDB-lite"/>
    </source>
</evidence>